<evidence type="ECO:0000313" key="2">
    <source>
        <dbReference type="Proteomes" id="UP000007319"/>
    </source>
</evidence>
<gene>
    <name evidence="1" type="ORF">AZOBR_p340156</name>
</gene>
<keyword evidence="2" id="KW-1185">Reference proteome</keyword>
<keyword evidence="1" id="KW-0614">Plasmid</keyword>
<sequence length="49" mass="5180">MHFHAVRVVLFLMAADGIGLAGATKSMPAMVDAGILRREWVSALAVGLE</sequence>
<evidence type="ECO:0000313" key="1">
    <source>
        <dbReference type="EMBL" id="CCD02918.1"/>
    </source>
</evidence>
<organism evidence="1 2">
    <name type="scientific">Azospirillum baldaniorum</name>
    <dbReference type="NCBI Taxonomy" id="1064539"/>
    <lineage>
        <taxon>Bacteria</taxon>
        <taxon>Pseudomonadati</taxon>
        <taxon>Pseudomonadota</taxon>
        <taxon>Alphaproteobacteria</taxon>
        <taxon>Rhodospirillales</taxon>
        <taxon>Azospirillaceae</taxon>
        <taxon>Azospirillum</taxon>
    </lineage>
</organism>
<dbReference type="KEGG" id="abs:AZOBR_p340156"/>
<name>A0A9P1JZR1_9PROT</name>
<dbReference type="Proteomes" id="UP000007319">
    <property type="component" value="Plasmid AZOBR_p3"/>
</dbReference>
<dbReference type="EMBL" id="HE577330">
    <property type="protein sequence ID" value="CCD02918.1"/>
    <property type="molecule type" value="Genomic_DNA"/>
</dbReference>
<accession>A0A9P1JZR1</accession>
<reference evidence="1 2" key="1">
    <citation type="journal article" date="2011" name="PLoS Genet.">
        <title>Azospirillum genomes reveal transition of bacteria from aquatic to terrestrial environments.</title>
        <authorList>
            <person name="Wisniewski-Dye F."/>
            <person name="Borziak K."/>
            <person name="Khalsa-Moyers G."/>
            <person name="Alexandre G."/>
            <person name="Sukharnikov L.O."/>
            <person name="Wuichet K."/>
            <person name="Hurst G.B."/>
            <person name="McDonald W.H."/>
            <person name="Robertson J.S."/>
            <person name="Barbe V."/>
            <person name="Calteau A."/>
            <person name="Rouy Z."/>
            <person name="Mangenot S."/>
            <person name="Prigent-Combaret C."/>
            <person name="Normand P."/>
            <person name="Boyer M."/>
            <person name="Siguier P."/>
            <person name="Dessaux Y."/>
            <person name="Elmerich C."/>
            <person name="Condemine G."/>
            <person name="Krishnen G."/>
            <person name="Kennedy I."/>
            <person name="Paterson A.H."/>
            <person name="Gonzalez V."/>
            <person name="Mavingui P."/>
            <person name="Zhulin I.B."/>
        </authorList>
    </citation>
    <scope>NUCLEOTIDE SEQUENCE [LARGE SCALE GENOMIC DNA]</scope>
    <source>
        <strain evidence="1 2">Sp245</strain>
    </source>
</reference>
<protein>
    <submittedName>
        <fullName evidence="1">Uncharacterized protein</fullName>
    </submittedName>
</protein>
<geneLocation type="plasmid" evidence="1 2">
    <name>AZOBR_p3</name>
</geneLocation>
<dbReference type="AlphaFoldDB" id="A0A9P1JZR1"/>
<proteinExistence type="predicted"/>